<dbReference type="InterPro" id="IPR036264">
    <property type="entry name" value="Bact_exopeptidase_dim_dom"/>
</dbReference>
<proteinExistence type="inferred from homology"/>
<protein>
    <recommendedName>
        <fullName evidence="4">Peptidase M20 dimerisation domain-containing protein</fullName>
    </recommendedName>
</protein>
<name>A0A7S3SFW7_EMIHU</name>
<dbReference type="InterPro" id="IPR011650">
    <property type="entry name" value="Peptidase_M20_dimer"/>
</dbReference>
<dbReference type="SUPFAM" id="SSF55031">
    <property type="entry name" value="Bacterial exopeptidase dimerisation domain"/>
    <property type="match status" value="1"/>
</dbReference>
<evidence type="ECO:0000256" key="1">
    <source>
        <dbReference type="ARBA" id="ARBA00006153"/>
    </source>
</evidence>
<evidence type="ECO:0000259" key="4">
    <source>
        <dbReference type="Pfam" id="PF07687"/>
    </source>
</evidence>
<dbReference type="Pfam" id="PF07687">
    <property type="entry name" value="M20_dimer"/>
    <property type="match status" value="1"/>
</dbReference>
<dbReference type="FunFam" id="3.30.70.360:FF:000001">
    <property type="entry name" value="N-acetyldiaminopimelate deacetylase"/>
    <property type="match status" value="1"/>
</dbReference>
<accession>A0A7S3SFW7</accession>
<dbReference type="PANTHER" id="PTHR11014:SF63">
    <property type="entry name" value="METALLOPEPTIDASE, PUTATIVE (AFU_ORTHOLOGUE AFUA_6G09600)-RELATED"/>
    <property type="match status" value="1"/>
</dbReference>
<organism evidence="5">
    <name type="scientific">Emiliania huxleyi</name>
    <name type="common">Coccolithophore</name>
    <name type="synonym">Pontosphaera huxleyi</name>
    <dbReference type="NCBI Taxonomy" id="2903"/>
    <lineage>
        <taxon>Eukaryota</taxon>
        <taxon>Haptista</taxon>
        <taxon>Haptophyta</taxon>
        <taxon>Prymnesiophyceae</taxon>
        <taxon>Isochrysidales</taxon>
        <taxon>Noelaerhabdaceae</taxon>
        <taxon>Emiliania</taxon>
    </lineage>
</organism>
<dbReference type="Gene3D" id="3.30.70.360">
    <property type="match status" value="1"/>
</dbReference>
<reference evidence="5" key="1">
    <citation type="submission" date="2021-01" db="EMBL/GenBank/DDBJ databases">
        <authorList>
            <person name="Corre E."/>
            <person name="Pelletier E."/>
            <person name="Niang G."/>
            <person name="Scheremetjew M."/>
            <person name="Finn R."/>
            <person name="Kale V."/>
            <person name="Holt S."/>
            <person name="Cochrane G."/>
            <person name="Meng A."/>
            <person name="Brown T."/>
            <person name="Cohen L."/>
        </authorList>
    </citation>
    <scope>NUCLEOTIDE SEQUENCE</scope>
    <source>
        <strain evidence="5">379</strain>
    </source>
</reference>
<comment type="similarity">
    <text evidence="1">Belongs to the peptidase M20 family.</text>
</comment>
<dbReference type="SUPFAM" id="SSF53187">
    <property type="entry name" value="Zn-dependent exopeptidases"/>
    <property type="match status" value="1"/>
</dbReference>
<dbReference type="Pfam" id="PF01546">
    <property type="entry name" value="Peptidase_M20"/>
    <property type="match status" value="1"/>
</dbReference>
<dbReference type="Gene3D" id="3.40.630.10">
    <property type="entry name" value="Zn peptidases"/>
    <property type="match status" value="1"/>
</dbReference>
<keyword evidence="2" id="KW-0378">Hydrolase</keyword>
<sequence>MGGTGSHWHKNLCAMSYCRRVPAFPLSEGAALLEETATRLAAEDPLSAEALDGLFSTMASIRRHIHSNPEPGFEEVKTNAFIRQTLQSLAGLDPASMRDCAKTGLVVDIKGKGPPSAAASGLRTIALRADMDALRMTEMNRSLPYRSTNEGVAHLCGHDGHMASLLGAATLIAKRASKLPAGCAVRLLFQPAEEGPGGAKPMIEEGALDGVDECYGYHNWPAFEYGSLHVKRGAVMAHPTSFKIVVTGKGGHGSQPHVAVDPVLTAAHIVVALQSVVARAVDPTKQAVCSVTMIHGGEVSNVIPDQVEMQGTLRDLDPSVCETMYRRVREIVAGVCAAFGASATVELEGAYPAVDNHAAQADAVADLARKLLRREEAVSEDGLPMMGAEDFSEFLHKVPGAFWFLGGNEEKLNGWARLGAAGSRSNCMCHNTAFDFNDNVSPMAAVFFVRLVEERLGCSLYSEAELPFPLLEADGAPAWEGSGANGGKKQPAGPIQLPAGKKAK</sequence>
<feature type="domain" description="Peptidase M20 dimerisation" evidence="4">
    <location>
        <begin position="241"/>
        <end position="331"/>
    </location>
</feature>
<evidence type="ECO:0000256" key="3">
    <source>
        <dbReference type="SAM" id="MobiDB-lite"/>
    </source>
</evidence>
<feature type="region of interest" description="Disordered" evidence="3">
    <location>
        <begin position="479"/>
        <end position="504"/>
    </location>
</feature>
<dbReference type="EMBL" id="HBIR01026010">
    <property type="protein sequence ID" value="CAE0553488.1"/>
    <property type="molecule type" value="Transcribed_RNA"/>
</dbReference>
<dbReference type="GO" id="GO:0016787">
    <property type="term" value="F:hydrolase activity"/>
    <property type="evidence" value="ECO:0007669"/>
    <property type="project" value="UniProtKB-KW"/>
</dbReference>
<dbReference type="NCBIfam" id="TIGR01891">
    <property type="entry name" value="amidohydrolases"/>
    <property type="match status" value="1"/>
</dbReference>
<evidence type="ECO:0000313" key="5">
    <source>
        <dbReference type="EMBL" id="CAE0553488.1"/>
    </source>
</evidence>
<dbReference type="InterPro" id="IPR017439">
    <property type="entry name" value="Amidohydrolase"/>
</dbReference>
<gene>
    <name evidence="5" type="ORF">EHUX00137_LOCUS20031</name>
</gene>
<evidence type="ECO:0000256" key="2">
    <source>
        <dbReference type="ARBA" id="ARBA00022801"/>
    </source>
</evidence>
<dbReference type="PANTHER" id="PTHR11014">
    <property type="entry name" value="PEPTIDASE M20 FAMILY MEMBER"/>
    <property type="match status" value="1"/>
</dbReference>
<dbReference type="AlphaFoldDB" id="A0A7S3SFW7"/>
<dbReference type="InterPro" id="IPR002933">
    <property type="entry name" value="Peptidase_M20"/>
</dbReference>